<keyword evidence="10" id="KW-0813">Transport</keyword>
<evidence type="ECO:0000256" key="3">
    <source>
        <dbReference type="ARBA" id="ARBA00022475"/>
    </source>
</evidence>
<keyword evidence="13" id="KW-1185">Reference proteome</keyword>
<dbReference type="Proteomes" id="UP000656813">
    <property type="component" value="Unassembled WGS sequence"/>
</dbReference>
<evidence type="ECO:0000313" key="13">
    <source>
        <dbReference type="Proteomes" id="UP000656813"/>
    </source>
</evidence>
<dbReference type="InterPro" id="IPR045584">
    <property type="entry name" value="Pilin-like"/>
</dbReference>
<dbReference type="AlphaFoldDB" id="A0A8J2ZVR6"/>
<dbReference type="InterPro" id="IPR016940">
    <property type="entry name" value="ComGC"/>
</dbReference>
<dbReference type="PANTHER" id="PTHR30093">
    <property type="entry name" value="GENERAL SECRETION PATHWAY PROTEIN G"/>
    <property type="match status" value="1"/>
</dbReference>
<protein>
    <recommendedName>
        <fullName evidence="10">ComG operon protein 3</fullName>
    </recommendedName>
</protein>
<accession>A0A8J2ZVR6</accession>
<evidence type="ECO:0000313" key="12">
    <source>
        <dbReference type="EMBL" id="GGH79702.1"/>
    </source>
</evidence>
<dbReference type="PRINTS" id="PR00813">
    <property type="entry name" value="BCTERIALGSPG"/>
</dbReference>
<keyword evidence="4 11" id="KW-0488">Methylation</keyword>
<evidence type="ECO:0000256" key="5">
    <source>
        <dbReference type="ARBA" id="ARBA00022692"/>
    </source>
</evidence>
<keyword evidence="3 10" id="KW-1003">Cell membrane</keyword>
<dbReference type="GO" id="GO:0015627">
    <property type="term" value="C:type II protein secretion system complex"/>
    <property type="evidence" value="ECO:0007669"/>
    <property type="project" value="InterPro"/>
</dbReference>
<comment type="similarity">
    <text evidence="9 10">Belongs to the ComGC family.</text>
</comment>
<keyword evidence="6 10" id="KW-1133">Transmembrane helix</keyword>
<reference evidence="12" key="1">
    <citation type="journal article" date="2014" name="Int. J. Syst. Evol. Microbiol.">
        <title>Complete genome sequence of Corynebacterium casei LMG S-19264T (=DSM 44701T), isolated from a smear-ripened cheese.</title>
        <authorList>
            <consortium name="US DOE Joint Genome Institute (JGI-PGF)"/>
            <person name="Walter F."/>
            <person name="Albersmeier A."/>
            <person name="Kalinowski J."/>
            <person name="Ruckert C."/>
        </authorList>
    </citation>
    <scope>NUCLEOTIDE SEQUENCE</scope>
    <source>
        <strain evidence="12">CGMCC 1.12777</strain>
    </source>
</reference>
<keyword evidence="7 10" id="KW-0472">Membrane</keyword>
<comment type="subunit">
    <text evidence="10">Homodimer.</text>
</comment>
<dbReference type="GO" id="GO:0030420">
    <property type="term" value="P:establishment of competence for transformation"/>
    <property type="evidence" value="ECO:0007669"/>
    <property type="project" value="UniProtKB-UniRule"/>
</dbReference>
<dbReference type="InterPro" id="IPR000983">
    <property type="entry name" value="Bac_GSPG_pilin"/>
</dbReference>
<evidence type="ECO:0000256" key="11">
    <source>
        <dbReference type="PIRSR" id="PIRSR029928-50"/>
    </source>
</evidence>
<feature type="propeptide" id="PRO_5035534967" evidence="11">
    <location>
        <begin position="1"/>
        <end position="9"/>
    </location>
</feature>
<dbReference type="Pfam" id="PF07963">
    <property type="entry name" value="N_methyl"/>
    <property type="match status" value="1"/>
</dbReference>
<reference evidence="12" key="2">
    <citation type="submission" date="2020-09" db="EMBL/GenBank/DDBJ databases">
        <authorList>
            <person name="Sun Q."/>
            <person name="Zhou Y."/>
        </authorList>
    </citation>
    <scope>NUCLEOTIDE SEQUENCE</scope>
    <source>
        <strain evidence="12">CGMCC 1.12777</strain>
    </source>
</reference>
<dbReference type="PANTHER" id="PTHR30093:SF2">
    <property type="entry name" value="TYPE II SECRETION SYSTEM PROTEIN H"/>
    <property type="match status" value="1"/>
</dbReference>
<feature type="chain" id="PRO_5035534968" description="ComG operon protein 3" evidence="11">
    <location>
        <begin position="10"/>
        <end position="103"/>
    </location>
</feature>
<dbReference type="GO" id="GO:0015628">
    <property type="term" value="P:protein secretion by the type II secretion system"/>
    <property type="evidence" value="ECO:0007669"/>
    <property type="project" value="InterPro"/>
</dbReference>
<evidence type="ECO:0000256" key="9">
    <source>
        <dbReference type="ARBA" id="ARBA00043982"/>
    </source>
</evidence>
<comment type="caution">
    <text evidence="12">The sequence shown here is derived from an EMBL/GenBank/DDBJ whole genome shotgun (WGS) entry which is preliminary data.</text>
</comment>
<dbReference type="GO" id="GO:0005886">
    <property type="term" value="C:plasma membrane"/>
    <property type="evidence" value="ECO:0007669"/>
    <property type="project" value="UniProtKB-SubCell"/>
</dbReference>
<feature type="transmembrane region" description="Helical" evidence="10">
    <location>
        <begin position="12"/>
        <end position="33"/>
    </location>
</feature>
<evidence type="ECO:0000256" key="8">
    <source>
        <dbReference type="ARBA" id="ARBA00023287"/>
    </source>
</evidence>
<dbReference type="SUPFAM" id="SSF54523">
    <property type="entry name" value="Pili subunits"/>
    <property type="match status" value="1"/>
</dbReference>
<evidence type="ECO:0000256" key="1">
    <source>
        <dbReference type="ARBA" id="ARBA00004162"/>
    </source>
</evidence>
<keyword evidence="8 10" id="KW-0178">Competence</keyword>
<evidence type="ECO:0000256" key="2">
    <source>
        <dbReference type="ARBA" id="ARBA00004241"/>
    </source>
</evidence>
<organism evidence="12 13">
    <name type="scientific">Pullulanibacillus pueri</name>
    <dbReference type="NCBI Taxonomy" id="1437324"/>
    <lineage>
        <taxon>Bacteria</taxon>
        <taxon>Bacillati</taxon>
        <taxon>Bacillota</taxon>
        <taxon>Bacilli</taxon>
        <taxon>Bacillales</taxon>
        <taxon>Sporolactobacillaceae</taxon>
        <taxon>Pullulanibacillus</taxon>
    </lineage>
</organism>
<evidence type="ECO:0000256" key="4">
    <source>
        <dbReference type="ARBA" id="ARBA00022481"/>
    </source>
</evidence>
<comment type="subcellular location">
    <subcellularLocation>
        <location evidence="1">Cell membrane</location>
        <topology evidence="1">Single-pass membrane protein</topology>
    </subcellularLocation>
    <subcellularLocation>
        <location evidence="2">Cell surface</location>
    </subcellularLocation>
</comment>
<dbReference type="EMBL" id="BMFV01000008">
    <property type="protein sequence ID" value="GGH79702.1"/>
    <property type="molecule type" value="Genomic_DNA"/>
</dbReference>
<name>A0A8J2ZVR6_9BACL</name>
<dbReference type="RefSeq" id="WP_188496779.1">
    <property type="nucleotide sequence ID" value="NZ_BMFV01000008.1"/>
</dbReference>
<sequence length="103" mass="11112">MKIVKKENGFTLIEMMIVLAIISILLLIVIPSMTKSHEVAASKTCEATMNLLQSQVAAYQADTGELPADLETLKTDGYVENITCPSDETLVLDADGQVVLGEN</sequence>
<dbReference type="NCBIfam" id="TIGR02532">
    <property type="entry name" value="IV_pilin_GFxxxE"/>
    <property type="match status" value="1"/>
</dbReference>
<feature type="modified residue" description="N-methylphenylalanine" evidence="11">
    <location>
        <position position="10"/>
    </location>
</feature>
<evidence type="ECO:0000256" key="6">
    <source>
        <dbReference type="ARBA" id="ARBA00022989"/>
    </source>
</evidence>
<dbReference type="Gene3D" id="3.30.700.10">
    <property type="entry name" value="Glycoprotein, Type 4 Pilin"/>
    <property type="match status" value="1"/>
</dbReference>
<dbReference type="InterPro" id="IPR012902">
    <property type="entry name" value="N_methyl_site"/>
</dbReference>
<evidence type="ECO:0000256" key="10">
    <source>
        <dbReference type="PIRNR" id="PIRNR029928"/>
    </source>
</evidence>
<keyword evidence="5 10" id="KW-0812">Transmembrane</keyword>
<dbReference type="NCBIfam" id="NF040999">
    <property type="entry name" value="pilin_ComGC"/>
    <property type="match status" value="1"/>
</dbReference>
<evidence type="ECO:0000256" key="7">
    <source>
        <dbReference type="ARBA" id="ARBA00023136"/>
    </source>
</evidence>
<proteinExistence type="inferred from homology"/>
<gene>
    <name evidence="12" type="primary">comGC</name>
    <name evidence="12" type="ORF">GCM10007096_15020</name>
</gene>
<comment type="function">
    <text evidence="10">Required for transformation and DNA binding.</text>
</comment>
<dbReference type="GO" id="GO:0009986">
    <property type="term" value="C:cell surface"/>
    <property type="evidence" value="ECO:0007669"/>
    <property type="project" value="UniProtKB-SubCell"/>
</dbReference>
<dbReference type="PIRSF" id="PIRSF029928">
    <property type="entry name" value="Late_competence_ComGC"/>
    <property type="match status" value="1"/>
</dbReference>